<dbReference type="GO" id="GO:0004668">
    <property type="term" value="F:protein-arginine deiminase activity"/>
    <property type="evidence" value="ECO:0007669"/>
    <property type="project" value="InterPro"/>
</dbReference>
<gene>
    <name evidence="3" type="ORF">CA13_07090</name>
</gene>
<keyword evidence="2" id="KW-1133">Transmembrane helix</keyword>
<dbReference type="SUPFAM" id="SSF55909">
    <property type="entry name" value="Pentein"/>
    <property type="match status" value="1"/>
</dbReference>
<name>A0A5C5YWQ6_9BACT</name>
<keyword evidence="2" id="KW-0812">Transmembrane</keyword>
<evidence type="ECO:0000313" key="3">
    <source>
        <dbReference type="EMBL" id="TWT79310.1"/>
    </source>
</evidence>
<dbReference type="GO" id="GO:0009446">
    <property type="term" value="P:putrescine biosynthetic process"/>
    <property type="evidence" value="ECO:0007669"/>
    <property type="project" value="InterPro"/>
</dbReference>
<evidence type="ECO:0000313" key="4">
    <source>
        <dbReference type="Proteomes" id="UP000315010"/>
    </source>
</evidence>
<evidence type="ECO:0000256" key="2">
    <source>
        <dbReference type="SAM" id="Phobius"/>
    </source>
</evidence>
<dbReference type="GO" id="GO:0047632">
    <property type="term" value="F:agmatine deiminase activity"/>
    <property type="evidence" value="ECO:0007669"/>
    <property type="project" value="TreeGrafter"/>
</dbReference>
<keyword evidence="4" id="KW-1185">Reference proteome</keyword>
<reference evidence="3 4" key="1">
    <citation type="submission" date="2019-02" db="EMBL/GenBank/DDBJ databases">
        <title>Deep-cultivation of Planctomycetes and their phenomic and genomic characterization uncovers novel biology.</title>
        <authorList>
            <person name="Wiegand S."/>
            <person name="Jogler M."/>
            <person name="Boedeker C."/>
            <person name="Pinto D."/>
            <person name="Vollmers J."/>
            <person name="Rivas-Marin E."/>
            <person name="Kohn T."/>
            <person name="Peeters S.H."/>
            <person name="Heuer A."/>
            <person name="Rast P."/>
            <person name="Oberbeckmann S."/>
            <person name="Bunk B."/>
            <person name="Jeske O."/>
            <person name="Meyerdierks A."/>
            <person name="Storesund J.E."/>
            <person name="Kallscheuer N."/>
            <person name="Luecker S."/>
            <person name="Lage O.M."/>
            <person name="Pohl T."/>
            <person name="Merkel B.J."/>
            <person name="Hornburger P."/>
            <person name="Mueller R.-W."/>
            <person name="Bruemmer F."/>
            <person name="Labrenz M."/>
            <person name="Spormann A.M."/>
            <person name="Op Den Camp H."/>
            <person name="Overmann J."/>
            <person name="Amann R."/>
            <person name="Jetten M.S.M."/>
            <person name="Mascher T."/>
            <person name="Medema M.H."/>
            <person name="Devos D.P."/>
            <person name="Kaster A.-K."/>
            <person name="Ovreas L."/>
            <person name="Rohde M."/>
            <person name="Galperin M.Y."/>
            <person name="Jogler C."/>
        </authorList>
    </citation>
    <scope>NUCLEOTIDE SEQUENCE [LARGE SCALE GENOMIC DNA]</scope>
    <source>
        <strain evidence="3 4">CA13</strain>
    </source>
</reference>
<dbReference type="PANTHER" id="PTHR31377">
    <property type="entry name" value="AGMATINE DEIMINASE-RELATED"/>
    <property type="match status" value="1"/>
</dbReference>
<dbReference type="RefSeq" id="WP_419193877.1">
    <property type="nucleotide sequence ID" value="NZ_SJPJ01000001.1"/>
</dbReference>
<feature type="transmembrane region" description="Helical" evidence="2">
    <location>
        <begin position="35"/>
        <end position="57"/>
    </location>
</feature>
<keyword evidence="1 3" id="KW-0378">Hydrolase</keyword>
<dbReference type="AlphaFoldDB" id="A0A5C5YWQ6"/>
<protein>
    <submittedName>
        <fullName evidence="3">Peptidylarginine deiminase</fullName>
        <ecNumber evidence="3">3.5.3.-</ecNumber>
    </submittedName>
</protein>
<dbReference type="EMBL" id="SJPJ01000001">
    <property type="protein sequence ID" value="TWT79310.1"/>
    <property type="molecule type" value="Genomic_DNA"/>
</dbReference>
<sequence>MNYNFESCHGDRTLRQLRIVISFYAFARDMVKTRLVLLLEISLALFTSASSVFGQYYGDPAQYYHHGGFSNRHQVAARMLPQATAPPIASSIEQIAIDAGRVNLNRPYPRIAGEFEPQRAMVVSVSDWQPHHAFVLQQIVAKTAGHTNVLVLCNNSDQLSMVVEWLLPNEGDPTRTDASPNSHVFFCEMEVDTIWMRDFGPLLAETETGTMSIDFFYEGTRPKDDALPAVWADRTGSRLETVRWTIQGGNLLNNGRRLALTTHRIFEDNRIQFPNPLPGLDPELERRKMVIEEFTKACNLTQLVVLEHLENEATHHVDMFATFLAPDHVVVAQLDPRLDPVNSAILERNAARLRRVKVDGKPMQVHRIVIPPREGTSWSAYTNVILANDLVLMPIFDSDPLDLVQKAKQAYQRLLPDHRVETVDMTTLKALQGELHCLSMNLPVFAATPDKVIDFKKALQFFRSRERPQ</sequence>
<organism evidence="3 4">
    <name type="scientific">Novipirellula herctigrandis</name>
    <dbReference type="NCBI Taxonomy" id="2527986"/>
    <lineage>
        <taxon>Bacteria</taxon>
        <taxon>Pseudomonadati</taxon>
        <taxon>Planctomycetota</taxon>
        <taxon>Planctomycetia</taxon>
        <taxon>Pirellulales</taxon>
        <taxon>Pirellulaceae</taxon>
        <taxon>Novipirellula</taxon>
    </lineage>
</organism>
<comment type="caution">
    <text evidence="3">The sequence shown here is derived from an EMBL/GenBank/DDBJ whole genome shotgun (WGS) entry which is preliminary data.</text>
</comment>
<keyword evidence="2" id="KW-0472">Membrane</keyword>
<dbReference type="InterPro" id="IPR007466">
    <property type="entry name" value="Peptidyl-Arg-deiminase_porph"/>
</dbReference>
<dbReference type="Gene3D" id="3.75.10.10">
    <property type="entry name" value="L-arginine/glycine Amidinotransferase, Chain A"/>
    <property type="match status" value="1"/>
</dbReference>
<accession>A0A5C5YWQ6</accession>
<dbReference type="Pfam" id="PF04371">
    <property type="entry name" value="PAD_porph"/>
    <property type="match status" value="1"/>
</dbReference>
<evidence type="ECO:0000256" key="1">
    <source>
        <dbReference type="ARBA" id="ARBA00022801"/>
    </source>
</evidence>
<proteinExistence type="predicted"/>
<dbReference type="PANTHER" id="PTHR31377:SF0">
    <property type="entry name" value="AGMATINE DEIMINASE-RELATED"/>
    <property type="match status" value="1"/>
</dbReference>
<dbReference type="Proteomes" id="UP000315010">
    <property type="component" value="Unassembled WGS sequence"/>
</dbReference>
<dbReference type="EC" id="3.5.3.-" evidence="3"/>